<proteinExistence type="predicted"/>
<feature type="domain" description="Amine oxidase" evidence="1">
    <location>
        <begin position="22"/>
        <end position="410"/>
    </location>
</feature>
<dbReference type="GO" id="GO:0050660">
    <property type="term" value="F:flavin adenine dinucleotide binding"/>
    <property type="evidence" value="ECO:0007669"/>
    <property type="project" value="TreeGrafter"/>
</dbReference>
<dbReference type="PANTHER" id="PTHR21197:SF0">
    <property type="entry name" value="UDP-GALACTOPYRANOSE MUTASE"/>
    <property type="match status" value="1"/>
</dbReference>
<evidence type="ECO:0000313" key="2">
    <source>
        <dbReference type="EMBL" id="MRY12571.1"/>
    </source>
</evidence>
<dbReference type="PANTHER" id="PTHR21197">
    <property type="entry name" value="UDP-GALACTOPYRANOSE MUTASE"/>
    <property type="match status" value="1"/>
</dbReference>
<name>A0A6G1ZFV9_9BACT</name>
<gene>
    <name evidence="2" type="ORF">GKE01_13990</name>
</gene>
<dbReference type="GO" id="GO:0008767">
    <property type="term" value="F:UDP-galactopyranose mutase activity"/>
    <property type="evidence" value="ECO:0007669"/>
    <property type="project" value="TreeGrafter"/>
</dbReference>
<dbReference type="SUPFAM" id="SSF51971">
    <property type="entry name" value="Nucleotide-binding domain"/>
    <property type="match status" value="1"/>
</dbReference>
<dbReference type="GO" id="GO:0016491">
    <property type="term" value="F:oxidoreductase activity"/>
    <property type="evidence" value="ECO:0007669"/>
    <property type="project" value="InterPro"/>
</dbReference>
<organism evidence="2">
    <name type="scientific">Parabacteroides goldsteinii</name>
    <dbReference type="NCBI Taxonomy" id="328812"/>
    <lineage>
        <taxon>Bacteria</taxon>
        <taxon>Pseudomonadati</taxon>
        <taxon>Bacteroidota</taxon>
        <taxon>Bacteroidia</taxon>
        <taxon>Bacteroidales</taxon>
        <taxon>Tannerellaceae</taxon>
        <taxon>Parabacteroides</taxon>
    </lineage>
</organism>
<dbReference type="InterPro" id="IPR002937">
    <property type="entry name" value="Amino_oxidase"/>
</dbReference>
<dbReference type="Pfam" id="PF01593">
    <property type="entry name" value="Amino_oxidase"/>
    <property type="match status" value="1"/>
</dbReference>
<dbReference type="AlphaFoldDB" id="A0A6G1ZFV9"/>
<dbReference type="GO" id="GO:0005829">
    <property type="term" value="C:cytosol"/>
    <property type="evidence" value="ECO:0007669"/>
    <property type="project" value="TreeGrafter"/>
</dbReference>
<sequence>MDIIIGAGVSGISYANFTNNEYIVLEKDDSIGGYCKTIKRNGYVWDYSGHFFHFQNPELEKYVCKNIDPTTLRKINKKTQILYKGKYIDFPFQKNIHQLDKEEFIDCLYDLFVTDEIQPNSFKNMVYKNLGKSISEKFLIPYNEKLYACDLNKLDANAMGRFFPKASKEDIIQNFRKSENQSYNSFFTYPEGGAIEYIKSLASNIESNKIFLNEKVEQIDPKNKIVQTNKRTLYYDHLISTIPFPKLLDICDLGYNKQLYTCNKVMVFNLGFDRKGSDLQNHWVYIPDKDIIFYRIGYYDNIIQSNKMSLYIEIGFPKDVQLKEESFYLDKVMDDLKKLRIVQNEQLVDYHSVVMDPAYVHISKESLEDIKRLKEQLAFYQIYSIGRYGSWTYCSIEDNIKEAQKVAQTISKS</sequence>
<comment type="caution">
    <text evidence="2">The sequence shown here is derived from an EMBL/GenBank/DDBJ whole genome shotgun (WGS) entry which is preliminary data.</text>
</comment>
<protein>
    <submittedName>
        <fullName evidence="2">NAD(P)-binding protein</fullName>
    </submittedName>
</protein>
<accession>A0A6G1ZFV9</accession>
<dbReference type="RefSeq" id="WP_010799902.1">
    <property type="nucleotide sequence ID" value="NZ_CAJSYT010000004.1"/>
</dbReference>
<dbReference type="EMBL" id="WKLP01000020">
    <property type="protein sequence ID" value="MRY12571.1"/>
    <property type="molecule type" value="Genomic_DNA"/>
</dbReference>
<dbReference type="InterPro" id="IPR036188">
    <property type="entry name" value="FAD/NAD-bd_sf"/>
</dbReference>
<dbReference type="Gene3D" id="3.50.50.60">
    <property type="entry name" value="FAD/NAD(P)-binding domain"/>
    <property type="match status" value="1"/>
</dbReference>
<reference evidence="2" key="1">
    <citation type="journal article" date="2019" name="Nat. Med.">
        <title>A library of human gut bacterial isolates paired with longitudinal multiomics data enables mechanistic microbiome research.</title>
        <authorList>
            <person name="Poyet M."/>
            <person name="Groussin M."/>
            <person name="Gibbons S.M."/>
            <person name="Avila-Pacheco J."/>
            <person name="Jiang X."/>
            <person name="Kearney S.M."/>
            <person name="Perrotta A.R."/>
            <person name="Berdy B."/>
            <person name="Zhao S."/>
            <person name="Lieberman T.D."/>
            <person name="Swanson P.K."/>
            <person name="Smith M."/>
            <person name="Roesemann S."/>
            <person name="Alexander J.E."/>
            <person name="Rich S.A."/>
            <person name="Livny J."/>
            <person name="Vlamakis H."/>
            <person name="Clish C."/>
            <person name="Bullock K."/>
            <person name="Deik A."/>
            <person name="Scott J."/>
            <person name="Pierce K.A."/>
            <person name="Xavier R.J."/>
            <person name="Alm E.J."/>
        </authorList>
    </citation>
    <scope>NUCLEOTIDE SEQUENCE</scope>
    <source>
        <strain evidence="2">BIOML-A4</strain>
    </source>
</reference>
<evidence type="ECO:0000259" key="1">
    <source>
        <dbReference type="Pfam" id="PF01593"/>
    </source>
</evidence>